<sequence length="68" mass="7526">MRHRSAGRAEAENAKLSGSRYNAHETVGWTSEWDADVMNDASALIKDLRFEICFHGLDAQFSPSRAGS</sequence>
<reference evidence="1 2" key="1">
    <citation type="journal article" date="2011" name="PLoS Pathog.">
        <title>Endophytic Life Strategies Decoded by Genome and Transcriptome Analyses of the Mutualistic Root Symbiont Piriformospora indica.</title>
        <authorList>
            <person name="Zuccaro A."/>
            <person name="Lahrmann U."/>
            <person name="Guldener U."/>
            <person name="Langen G."/>
            <person name="Pfiffi S."/>
            <person name="Biedenkopf D."/>
            <person name="Wong P."/>
            <person name="Samans B."/>
            <person name="Grimm C."/>
            <person name="Basiewicz M."/>
            <person name="Murat C."/>
            <person name="Martin F."/>
            <person name="Kogel K.H."/>
        </authorList>
    </citation>
    <scope>NUCLEOTIDE SEQUENCE [LARGE SCALE GENOMIC DNA]</scope>
    <source>
        <strain evidence="1 2">DSM 11827</strain>
    </source>
</reference>
<organism evidence="1 2">
    <name type="scientific">Serendipita indica (strain DSM 11827)</name>
    <name type="common">Root endophyte fungus</name>
    <name type="synonym">Piriformospora indica</name>
    <dbReference type="NCBI Taxonomy" id="1109443"/>
    <lineage>
        <taxon>Eukaryota</taxon>
        <taxon>Fungi</taxon>
        <taxon>Dikarya</taxon>
        <taxon>Basidiomycota</taxon>
        <taxon>Agaricomycotina</taxon>
        <taxon>Agaricomycetes</taxon>
        <taxon>Sebacinales</taxon>
        <taxon>Serendipitaceae</taxon>
        <taxon>Serendipita</taxon>
    </lineage>
</organism>
<evidence type="ECO:0000313" key="1">
    <source>
        <dbReference type="EMBL" id="CCA75511.1"/>
    </source>
</evidence>
<evidence type="ECO:0000313" key="2">
    <source>
        <dbReference type="Proteomes" id="UP000007148"/>
    </source>
</evidence>
<gene>
    <name evidence="1" type="ORF">PIIN_09494</name>
</gene>
<dbReference type="EMBL" id="CAFZ01000463">
    <property type="protein sequence ID" value="CCA75511.1"/>
    <property type="molecule type" value="Genomic_DNA"/>
</dbReference>
<dbReference type="InParanoid" id="G4TW18"/>
<dbReference type="AlphaFoldDB" id="G4TW18"/>
<accession>G4TW18</accession>
<keyword evidence="2" id="KW-1185">Reference proteome</keyword>
<protein>
    <submittedName>
        <fullName evidence="1">Uncharacterized protein</fullName>
    </submittedName>
</protein>
<dbReference type="HOGENOM" id="CLU_2794864_0_0_1"/>
<comment type="caution">
    <text evidence="1">The sequence shown here is derived from an EMBL/GenBank/DDBJ whole genome shotgun (WGS) entry which is preliminary data.</text>
</comment>
<dbReference type="Proteomes" id="UP000007148">
    <property type="component" value="Unassembled WGS sequence"/>
</dbReference>
<proteinExistence type="predicted"/>
<name>G4TW18_SERID</name>